<keyword evidence="6 7" id="KW-0503">Monooxygenase</keyword>
<dbReference type="EMBL" id="JARXVC010000004">
    <property type="protein sequence ID" value="MDH6281037.1"/>
    <property type="molecule type" value="Genomic_DNA"/>
</dbReference>
<evidence type="ECO:0000256" key="5">
    <source>
        <dbReference type="ARBA" id="ARBA00023004"/>
    </source>
</evidence>
<evidence type="ECO:0000313" key="8">
    <source>
        <dbReference type="EMBL" id="MDH6281037.1"/>
    </source>
</evidence>
<sequence>MTIETSTVRVDLPTLDDDPFGDAILTDPYEFHARLRAVGPVVHLPRYDVLAMGRFAEVHAALTDWRTFVSGRGVGLSDFKHEKPWRPPSLLLEADPPDHTPVRAAMNAILSPRAVRRLRDRFQEQADALVDTLVRRGEFDAVTDLAEVFPLQVFPDAVGVRADGRENLLPYGAMAFNAFGPRNERLRKALETAEPIQAWISESCERDNLTADGFGAQIWEAADRGEITAAQAPMLVRSLLTAGVDTTVFGIGNTLHAMAAHPDQWNVLHEQPNLAKFAFDEALRFESPVQTFFRTAAADTEFAGHRIAEGQKVLLFLGSGNRDERHWGERAEEFDIQRAASGHVAFGMGIHQCVGQPIARLEAETVLTALARRVRRIEPAGPAVPRLNNTLKGWASIPVRVEPV</sequence>
<evidence type="ECO:0000256" key="2">
    <source>
        <dbReference type="ARBA" id="ARBA00022617"/>
    </source>
</evidence>
<name>A0ABT6M9P9_9NOCA</name>
<dbReference type="PANTHER" id="PTHR46696:SF1">
    <property type="entry name" value="CYTOCHROME P450 YJIB-RELATED"/>
    <property type="match status" value="1"/>
</dbReference>
<dbReference type="EC" id="1.14.99.15" evidence="8"/>
<dbReference type="Pfam" id="PF00067">
    <property type="entry name" value="p450"/>
    <property type="match status" value="1"/>
</dbReference>
<proteinExistence type="inferred from homology"/>
<keyword evidence="4 7" id="KW-0560">Oxidoreductase</keyword>
<evidence type="ECO:0000256" key="6">
    <source>
        <dbReference type="ARBA" id="ARBA00023033"/>
    </source>
</evidence>
<dbReference type="GO" id="GO:0018690">
    <property type="term" value="F:4-methoxybenzoate monooxygenase (O-demethylating) activity"/>
    <property type="evidence" value="ECO:0007669"/>
    <property type="project" value="UniProtKB-EC"/>
</dbReference>
<protein>
    <submittedName>
        <fullName evidence="8">Cytochrome P450</fullName>
        <ecNumber evidence="8">1.14.99.15</ecNumber>
    </submittedName>
</protein>
<evidence type="ECO:0000313" key="9">
    <source>
        <dbReference type="Proteomes" id="UP001160334"/>
    </source>
</evidence>
<dbReference type="PRINTS" id="PR00359">
    <property type="entry name" value="BP450"/>
</dbReference>
<dbReference type="CDD" id="cd11037">
    <property type="entry name" value="CYP199A2-like"/>
    <property type="match status" value="1"/>
</dbReference>
<gene>
    <name evidence="8" type="ORF">M2280_002250</name>
</gene>
<dbReference type="SUPFAM" id="SSF48264">
    <property type="entry name" value="Cytochrome P450"/>
    <property type="match status" value="1"/>
</dbReference>
<organism evidence="8 9">
    <name type="scientific">Prescottella agglutinans</name>
    <dbReference type="NCBI Taxonomy" id="1644129"/>
    <lineage>
        <taxon>Bacteria</taxon>
        <taxon>Bacillati</taxon>
        <taxon>Actinomycetota</taxon>
        <taxon>Actinomycetes</taxon>
        <taxon>Mycobacteriales</taxon>
        <taxon>Nocardiaceae</taxon>
        <taxon>Prescottella</taxon>
    </lineage>
</organism>
<dbReference type="InterPro" id="IPR002397">
    <property type="entry name" value="Cyt_P450_B"/>
</dbReference>
<comment type="caution">
    <text evidence="8">The sequence shown here is derived from an EMBL/GenBank/DDBJ whole genome shotgun (WGS) entry which is preliminary data.</text>
</comment>
<dbReference type="RefSeq" id="WP_280760361.1">
    <property type="nucleotide sequence ID" value="NZ_JARXVC010000004.1"/>
</dbReference>
<dbReference type="InterPro" id="IPR036396">
    <property type="entry name" value="Cyt_P450_sf"/>
</dbReference>
<evidence type="ECO:0000256" key="4">
    <source>
        <dbReference type="ARBA" id="ARBA00023002"/>
    </source>
</evidence>
<keyword evidence="2 7" id="KW-0349">Heme</keyword>
<dbReference type="PROSITE" id="PS00086">
    <property type="entry name" value="CYTOCHROME_P450"/>
    <property type="match status" value="1"/>
</dbReference>
<evidence type="ECO:0000256" key="1">
    <source>
        <dbReference type="ARBA" id="ARBA00010617"/>
    </source>
</evidence>
<dbReference type="InterPro" id="IPR017972">
    <property type="entry name" value="Cyt_P450_CS"/>
</dbReference>
<dbReference type="Proteomes" id="UP001160334">
    <property type="component" value="Unassembled WGS sequence"/>
</dbReference>
<comment type="similarity">
    <text evidence="1 7">Belongs to the cytochrome P450 family.</text>
</comment>
<keyword evidence="3 7" id="KW-0479">Metal-binding</keyword>
<reference evidence="8 9" key="1">
    <citation type="submission" date="2023-04" db="EMBL/GenBank/DDBJ databases">
        <title>Forest soil microbial communities from Buena Vista Peninsula, Colon Province, Panama.</title>
        <authorList>
            <person name="Bouskill N."/>
        </authorList>
    </citation>
    <scope>NUCLEOTIDE SEQUENCE [LARGE SCALE GENOMIC DNA]</scope>
    <source>
        <strain evidence="8 9">CFH S0262</strain>
    </source>
</reference>
<accession>A0ABT6M9P9</accession>
<dbReference type="InterPro" id="IPR001128">
    <property type="entry name" value="Cyt_P450"/>
</dbReference>
<evidence type="ECO:0000256" key="3">
    <source>
        <dbReference type="ARBA" id="ARBA00022723"/>
    </source>
</evidence>
<dbReference type="PANTHER" id="PTHR46696">
    <property type="entry name" value="P450, PUTATIVE (EUROFUNG)-RELATED"/>
    <property type="match status" value="1"/>
</dbReference>
<evidence type="ECO:0000256" key="7">
    <source>
        <dbReference type="RuleBase" id="RU000461"/>
    </source>
</evidence>
<keyword evidence="9" id="KW-1185">Reference proteome</keyword>
<keyword evidence="5 7" id="KW-0408">Iron</keyword>
<dbReference type="Gene3D" id="1.10.630.10">
    <property type="entry name" value="Cytochrome P450"/>
    <property type="match status" value="1"/>
</dbReference>